<dbReference type="InterPro" id="IPR040238">
    <property type="entry name" value="TAL-like"/>
</dbReference>
<dbReference type="InterPro" id="IPR011598">
    <property type="entry name" value="bHLH_dom"/>
</dbReference>
<dbReference type="GO" id="GO:0046983">
    <property type="term" value="F:protein dimerization activity"/>
    <property type="evidence" value="ECO:0007669"/>
    <property type="project" value="InterPro"/>
</dbReference>
<protein>
    <submittedName>
        <fullName evidence="7">Uncharacterized protein LOC108622190 isoform X1</fullName>
    </submittedName>
</protein>
<keyword evidence="6" id="KW-1185">Reference proteome</keyword>
<sequence>MTRTKSSLSRQKLSCQKTNGQIKISMTYNNGCSGDTENGSPAESILSGEGELGEEAGDSPGTLRDTEVEALLSDEFYAHDTDDEEEQGKRRRDRTNSLDGISSSHLGSPIPQVGTLGVRKLFTNSRERWRQQNVSGAFAELRKLVPTHPPDKKLSKNEILRIAIRYIQLLSDVLKWQKAQERNEATQHEVRIKCEPNFNTQNSTHYHTKSTVAYLKQEKQMNENVHGYRTSFAGQKQVQHSISHVVCDKNGNNLLMIAPSGHSGSNDVKRSVTPQNQLPNLMNNASIRPQTCSRPSNFPKSPQINSHVVTSSSLLTNCSSSTSTTSNTSGINGSASSCGQKRLKLEKEEEEQSGQSRECRNLTTSVHGVPVRKRVKVTFVKDSNSGFRNDFRDRK</sequence>
<feature type="domain" description="BHLH" evidence="5">
    <location>
        <begin position="118"/>
        <end position="170"/>
    </location>
</feature>
<dbReference type="Gene3D" id="4.10.280.10">
    <property type="entry name" value="Helix-loop-helix DNA-binding domain"/>
    <property type="match status" value="1"/>
</dbReference>
<evidence type="ECO:0000256" key="3">
    <source>
        <dbReference type="ARBA" id="ARBA00023163"/>
    </source>
</evidence>
<evidence type="ECO:0000256" key="4">
    <source>
        <dbReference type="SAM" id="MobiDB-lite"/>
    </source>
</evidence>
<evidence type="ECO:0000256" key="2">
    <source>
        <dbReference type="ARBA" id="ARBA00023125"/>
    </source>
</evidence>
<dbReference type="CDD" id="cd19708">
    <property type="entry name" value="bHLH_TS_dHLH3B_like"/>
    <property type="match status" value="1"/>
</dbReference>
<evidence type="ECO:0000313" key="7">
    <source>
        <dbReference type="RefSeq" id="XP_026667093.1"/>
    </source>
</evidence>
<reference evidence="7" key="1">
    <citation type="submission" date="2025-08" db="UniProtKB">
        <authorList>
            <consortium name="RefSeq"/>
        </authorList>
    </citation>
    <scope>IDENTIFICATION</scope>
    <source>
        <tissue evidence="7">Whole body</tissue>
    </source>
</reference>
<feature type="region of interest" description="Disordered" evidence="4">
    <location>
        <begin position="26"/>
        <end position="112"/>
    </location>
</feature>
<feature type="region of interest" description="Disordered" evidence="4">
    <location>
        <begin position="262"/>
        <end position="305"/>
    </location>
</feature>
<dbReference type="SUPFAM" id="SSF47459">
    <property type="entry name" value="HLH, helix-loop-helix DNA-binding domain"/>
    <property type="match status" value="1"/>
</dbReference>
<feature type="compositionally biased region" description="Polar residues" evidence="4">
    <location>
        <begin position="97"/>
        <end position="106"/>
    </location>
</feature>
<organism evidence="6 7">
    <name type="scientific">Ceratina calcarata</name>
    <dbReference type="NCBI Taxonomy" id="156304"/>
    <lineage>
        <taxon>Eukaryota</taxon>
        <taxon>Metazoa</taxon>
        <taxon>Ecdysozoa</taxon>
        <taxon>Arthropoda</taxon>
        <taxon>Hexapoda</taxon>
        <taxon>Insecta</taxon>
        <taxon>Pterygota</taxon>
        <taxon>Neoptera</taxon>
        <taxon>Endopterygota</taxon>
        <taxon>Hymenoptera</taxon>
        <taxon>Apocrita</taxon>
        <taxon>Aculeata</taxon>
        <taxon>Apoidea</taxon>
        <taxon>Anthophila</taxon>
        <taxon>Apidae</taxon>
        <taxon>Ceratina</taxon>
        <taxon>Zadontomerus</taxon>
    </lineage>
</organism>
<evidence type="ECO:0000256" key="1">
    <source>
        <dbReference type="ARBA" id="ARBA00023015"/>
    </source>
</evidence>
<dbReference type="PROSITE" id="PS50888">
    <property type="entry name" value="BHLH"/>
    <property type="match status" value="1"/>
</dbReference>
<feature type="region of interest" description="Disordered" evidence="4">
    <location>
        <begin position="317"/>
        <end position="362"/>
    </location>
</feature>
<dbReference type="GO" id="GO:0000978">
    <property type="term" value="F:RNA polymerase II cis-regulatory region sequence-specific DNA binding"/>
    <property type="evidence" value="ECO:0007669"/>
    <property type="project" value="TreeGrafter"/>
</dbReference>
<dbReference type="FunFam" id="4.10.280.10:FF:000015">
    <property type="entry name" value="T-cell acute lymphocytic leukemia 1"/>
    <property type="match status" value="1"/>
</dbReference>
<dbReference type="PANTHER" id="PTHR13864:SF15">
    <property type="entry name" value="T-CELL ACUTE LYMPHOCYTIC LEUKEMIA PROTEIN 1 HOMOLOG-RELATED"/>
    <property type="match status" value="1"/>
</dbReference>
<evidence type="ECO:0000259" key="5">
    <source>
        <dbReference type="PROSITE" id="PS50888"/>
    </source>
</evidence>
<dbReference type="PANTHER" id="PTHR13864">
    <property type="entry name" value="T-CELL ACUTE LYMPHOCYTIC LEUKEMIA/STEM CELL LEUKEMIA-RELATED"/>
    <property type="match status" value="1"/>
</dbReference>
<proteinExistence type="predicted"/>
<dbReference type="CTD" id="31249"/>
<keyword evidence="1" id="KW-0805">Transcription regulation</keyword>
<dbReference type="SMART" id="SM00353">
    <property type="entry name" value="HLH"/>
    <property type="match status" value="1"/>
</dbReference>
<dbReference type="Proteomes" id="UP000694925">
    <property type="component" value="Unplaced"/>
</dbReference>
<dbReference type="InterPro" id="IPR036638">
    <property type="entry name" value="HLH_DNA-bd_sf"/>
</dbReference>
<dbReference type="Pfam" id="PF00010">
    <property type="entry name" value="HLH"/>
    <property type="match status" value="1"/>
</dbReference>
<dbReference type="GO" id="GO:0000981">
    <property type="term" value="F:DNA-binding transcription factor activity, RNA polymerase II-specific"/>
    <property type="evidence" value="ECO:0007669"/>
    <property type="project" value="InterPro"/>
</dbReference>
<feature type="compositionally biased region" description="Polar residues" evidence="4">
    <location>
        <begin position="26"/>
        <end position="41"/>
    </location>
</feature>
<dbReference type="GeneID" id="108622190"/>
<dbReference type="RefSeq" id="XP_026667093.1">
    <property type="nucleotide sequence ID" value="XM_026811292.1"/>
</dbReference>
<name>A0AAJ7RXR8_9HYME</name>
<evidence type="ECO:0000313" key="6">
    <source>
        <dbReference type="Proteomes" id="UP000694925"/>
    </source>
</evidence>
<feature type="compositionally biased region" description="Low complexity" evidence="4">
    <location>
        <begin position="317"/>
        <end position="340"/>
    </location>
</feature>
<dbReference type="AlphaFoldDB" id="A0AAJ7RXR8"/>
<accession>A0AAJ7RXR8</accession>
<gene>
    <name evidence="7" type="primary">LOC108622190</name>
</gene>
<keyword evidence="3" id="KW-0804">Transcription</keyword>
<keyword evidence="2" id="KW-0238">DNA-binding</keyword>